<keyword evidence="1" id="KW-0812">Transmembrane</keyword>
<protein>
    <submittedName>
        <fullName evidence="2">Uncharacterized protein</fullName>
    </submittedName>
</protein>
<evidence type="ECO:0000313" key="2">
    <source>
        <dbReference type="EMBL" id="XDV61828.1"/>
    </source>
</evidence>
<evidence type="ECO:0000256" key="1">
    <source>
        <dbReference type="SAM" id="Phobius"/>
    </source>
</evidence>
<name>A0AB39XVC2_9ACTN</name>
<dbReference type="RefSeq" id="WP_206310874.1">
    <property type="nucleotide sequence ID" value="NZ_CP165727.1"/>
</dbReference>
<sequence>MHETTPFLTTDRAAATPVTDVVLRWVTSLALALIPMAFLFGAFAGMAAEVHPQTVAVVTVCWFGSWTATPLLVAAFWLCRRHPALARAGRWAGWVAPVPPTVTILLALGL</sequence>
<feature type="transmembrane region" description="Helical" evidence="1">
    <location>
        <begin position="55"/>
        <end position="79"/>
    </location>
</feature>
<proteinExistence type="predicted"/>
<keyword evidence="1" id="KW-0472">Membrane</keyword>
<reference evidence="2" key="1">
    <citation type="submission" date="2024-08" db="EMBL/GenBank/DDBJ databases">
        <authorList>
            <person name="Yu S.T."/>
        </authorList>
    </citation>
    <scope>NUCLEOTIDE SEQUENCE</scope>
    <source>
        <strain evidence="2">R33</strain>
    </source>
</reference>
<feature type="transmembrane region" description="Helical" evidence="1">
    <location>
        <begin position="21"/>
        <end position="43"/>
    </location>
</feature>
<dbReference type="AlphaFoldDB" id="A0AB39XVC2"/>
<feature type="transmembrane region" description="Helical" evidence="1">
    <location>
        <begin position="91"/>
        <end position="109"/>
    </location>
</feature>
<dbReference type="EMBL" id="CP165727">
    <property type="protein sequence ID" value="XDV61828.1"/>
    <property type="molecule type" value="Genomic_DNA"/>
</dbReference>
<keyword evidence="1" id="KW-1133">Transmembrane helix</keyword>
<gene>
    <name evidence="2" type="ORF">AB5J51_02165</name>
</gene>
<accession>A0AB39XVC2</accession>
<organism evidence="2">
    <name type="scientific">Streptomyces sp. R33</name>
    <dbReference type="NCBI Taxonomy" id="3238629"/>
    <lineage>
        <taxon>Bacteria</taxon>
        <taxon>Bacillati</taxon>
        <taxon>Actinomycetota</taxon>
        <taxon>Actinomycetes</taxon>
        <taxon>Kitasatosporales</taxon>
        <taxon>Streptomycetaceae</taxon>
        <taxon>Streptomyces</taxon>
    </lineage>
</organism>